<comment type="caution">
    <text evidence="5">The sequence shown here is derived from an EMBL/GenBank/DDBJ whole genome shotgun (WGS) entry which is preliminary data.</text>
</comment>
<dbReference type="Gene3D" id="3.10.20.90">
    <property type="entry name" value="Phosphatidylinositol 3-kinase Catalytic Subunit, Chain A, domain 1"/>
    <property type="match status" value="1"/>
</dbReference>
<feature type="compositionally biased region" description="Acidic residues" evidence="3">
    <location>
        <begin position="179"/>
        <end position="194"/>
    </location>
</feature>
<dbReference type="PANTHER" id="PTHR47187">
    <property type="entry name" value="NFATC2-INTERACTING PROTEIN"/>
    <property type="match status" value="1"/>
</dbReference>
<keyword evidence="6" id="KW-1185">Reference proteome</keyword>
<reference evidence="5 6" key="1">
    <citation type="submission" date="2024-06" db="EMBL/GenBank/DDBJ databases">
        <authorList>
            <person name="Kraege A."/>
            <person name="Thomma B."/>
        </authorList>
    </citation>
    <scope>NUCLEOTIDE SEQUENCE [LARGE SCALE GENOMIC DNA]</scope>
</reference>
<feature type="region of interest" description="Disordered" evidence="3">
    <location>
        <begin position="1"/>
        <end position="48"/>
    </location>
</feature>
<accession>A0ABP1G8F0</accession>
<sequence length="274" mass="30030">MALKFSSDLMTLASDSDDEEADVPLVLTESESEHDEPARPIRPAKPTHIQKLLRAEAKRKRCEADEDMCALDSATAEDDGSNDGSPEKPAVRSPHNKQTTAHSSIPARRAPIPMDPVLQAERLRAAQELEALRRAQEEELVFSQTDSDVGAAHASERPHPDAEGKGSPSEKGQQKGSEAEDTEEDEEADAEEEGEVKIILRIKSSSHIEGLKLRIGVDQPLQRLFKGYQDQGHKAGWLPQGAKVTFKFDGDAMNGNDTPKVMDMEDGDVIDACW</sequence>
<evidence type="ECO:0000259" key="4">
    <source>
        <dbReference type="Pfam" id="PF11976"/>
    </source>
</evidence>
<protein>
    <submittedName>
        <fullName evidence="5">G11624 protein</fullName>
    </submittedName>
</protein>
<keyword evidence="2" id="KW-0539">Nucleus</keyword>
<name>A0ABP1G8F0_9CHLO</name>
<evidence type="ECO:0000313" key="5">
    <source>
        <dbReference type="EMBL" id="CAL5228481.1"/>
    </source>
</evidence>
<dbReference type="InterPro" id="IPR022617">
    <property type="entry name" value="Rad60/SUMO-like_dom"/>
</dbReference>
<dbReference type="Pfam" id="PF11976">
    <property type="entry name" value="Rad60-SLD"/>
    <property type="match status" value="1"/>
</dbReference>
<dbReference type="Proteomes" id="UP001497392">
    <property type="component" value="Unassembled WGS sequence"/>
</dbReference>
<evidence type="ECO:0000256" key="3">
    <source>
        <dbReference type="SAM" id="MobiDB-lite"/>
    </source>
</evidence>
<dbReference type="CDD" id="cd01763">
    <property type="entry name" value="Ubl_SUMO_like"/>
    <property type="match status" value="1"/>
</dbReference>
<organism evidence="5 6">
    <name type="scientific">Coccomyxa viridis</name>
    <dbReference type="NCBI Taxonomy" id="1274662"/>
    <lineage>
        <taxon>Eukaryota</taxon>
        <taxon>Viridiplantae</taxon>
        <taxon>Chlorophyta</taxon>
        <taxon>core chlorophytes</taxon>
        <taxon>Trebouxiophyceae</taxon>
        <taxon>Trebouxiophyceae incertae sedis</taxon>
        <taxon>Coccomyxaceae</taxon>
        <taxon>Coccomyxa</taxon>
    </lineage>
</organism>
<evidence type="ECO:0000256" key="2">
    <source>
        <dbReference type="ARBA" id="ARBA00023242"/>
    </source>
</evidence>
<comment type="subcellular location">
    <subcellularLocation>
        <location evidence="1">Nucleus</location>
    </subcellularLocation>
</comment>
<feature type="region of interest" description="Disordered" evidence="3">
    <location>
        <begin position="73"/>
        <end position="119"/>
    </location>
</feature>
<feature type="domain" description="Rad60/SUMO-like" evidence="4">
    <location>
        <begin position="209"/>
        <end position="272"/>
    </location>
</feature>
<dbReference type="SUPFAM" id="SSF54236">
    <property type="entry name" value="Ubiquitin-like"/>
    <property type="match status" value="1"/>
</dbReference>
<proteinExistence type="predicted"/>
<feature type="compositionally biased region" description="Basic and acidic residues" evidence="3">
    <location>
        <begin position="154"/>
        <end position="164"/>
    </location>
</feature>
<dbReference type="EMBL" id="CAXHTA020000018">
    <property type="protein sequence ID" value="CAL5228481.1"/>
    <property type="molecule type" value="Genomic_DNA"/>
</dbReference>
<dbReference type="PANTHER" id="PTHR47187:SF1">
    <property type="entry name" value="NFATC2-INTERACTING PROTEIN"/>
    <property type="match status" value="1"/>
</dbReference>
<dbReference type="InterPro" id="IPR052324">
    <property type="entry name" value="NFATC2-Int_DNA_Repair"/>
</dbReference>
<gene>
    <name evidence="5" type="primary">g11624</name>
    <name evidence="5" type="ORF">VP750_LOCUS10387</name>
</gene>
<evidence type="ECO:0000313" key="6">
    <source>
        <dbReference type="Proteomes" id="UP001497392"/>
    </source>
</evidence>
<dbReference type="InterPro" id="IPR029071">
    <property type="entry name" value="Ubiquitin-like_domsf"/>
</dbReference>
<evidence type="ECO:0000256" key="1">
    <source>
        <dbReference type="ARBA" id="ARBA00004123"/>
    </source>
</evidence>
<feature type="region of interest" description="Disordered" evidence="3">
    <location>
        <begin position="137"/>
        <end position="195"/>
    </location>
</feature>